<dbReference type="Pfam" id="PF13241">
    <property type="entry name" value="NAD_binding_7"/>
    <property type="match status" value="1"/>
</dbReference>
<dbReference type="InterPro" id="IPR003043">
    <property type="entry name" value="Uropor_MeTrfase_CS"/>
</dbReference>
<keyword evidence="5" id="KW-0949">S-adenosyl-L-methionine</keyword>
<keyword evidence="8" id="KW-0627">Porphyrin biosynthesis</keyword>
<evidence type="ECO:0000256" key="2">
    <source>
        <dbReference type="ARBA" id="ARBA00022481"/>
    </source>
</evidence>
<dbReference type="InterPro" id="IPR028281">
    <property type="entry name" value="Sirohaem_synthase_central"/>
</dbReference>
<dbReference type="InterPro" id="IPR028162">
    <property type="entry name" value="Met8_C"/>
</dbReference>
<dbReference type="Gene3D" id="3.40.50.720">
    <property type="entry name" value="NAD(P)-binding Rossmann-like Domain"/>
    <property type="match status" value="1"/>
</dbReference>
<dbReference type="InterPro" id="IPR035996">
    <property type="entry name" value="4pyrrol_Methylase_sf"/>
</dbReference>
<evidence type="ECO:0000259" key="14">
    <source>
        <dbReference type="Pfam" id="PF14824"/>
    </source>
</evidence>
<evidence type="ECO:0000256" key="11">
    <source>
        <dbReference type="SAM" id="MobiDB-lite"/>
    </source>
</evidence>
<dbReference type="PANTHER" id="PTHR45790:SF6">
    <property type="entry name" value="UROPORPHYRINOGEN-III C-METHYLTRANSFERASE"/>
    <property type="match status" value="1"/>
</dbReference>
<dbReference type="InterPro" id="IPR000878">
    <property type="entry name" value="4pyrrol_Mease"/>
</dbReference>
<feature type="domain" description="Siroheme biosynthesis protein Met8 C-terminal" evidence="13">
    <location>
        <begin position="248"/>
        <end position="287"/>
    </location>
</feature>
<comment type="similarity">
    <text evidence="9">In the N-terminal section; belongs to the precorrin methyltransferase family.</text>
</comment>
<keyword evidence="2" id="KW-0488">Methylation</keyword>
<keyword evidence="7" id="KW-0520">NAD</keyword>
<protein>
    <recommendedName>
        <fullName evidence="1">precorrin-2 dehydrogenase</fullName>
        <ecNumber evidence="1">1.3.1.76</ecNumber>
    </recommendedName>
</protein>
<evidence type="ECO:0000313" key="16">
    <source>
        <dbReference type="Proteomes" id="UP000076727"/>
    </source>
</evidence>
<dbReference type="EMBL" id="KV429037">
    <property type="protein sequence ID" value="KZT73246.1"/>
    <property type="molecule type" value="Genomic_DNA"/>
</dbReference>
<dbReference type="InterPro" id="IPR036291">
    <property type="entry name" value="NAD(P)-bd_dom_sf"/>
</dbReference>
<dbReference type="SUPFAM" id="SSF53790">
    <property type="entry name" value="Tetrapyrrole methylase"/>
    <property type="match status" value="1"/>
</dbReference>
<dbReference type="Proteomes" id="UP000076727">
    <property type="component" value="Unassembled WGS sequence"/>
</dbReference>
<proteinExistence type="inferred from homology"/>
<evidence type="ECO:0000256" key="4">
    <source>
        <dbReference type="ARBA" id="ARBA00022679"/>
    </source>
</evidence>
<dbReference type="Gene3D" id="3.30.950.10">
    <property type="entry name" value="Methyltransferase, Cobalt-precorrin-4 Transmethylase, Domain 2"/>
    <property type="match status" value="1"/>
</dbReference>
<keyword evidence="16" id="KW-1185">Reference proteome</keyword>
<dbReference type="Pfam" id="PF14824">
    <property type="entry name" value="Sirohm_synth_M"/>
    <property type="match status" value="1"/>
</dbReference>
<dbReference type="Pfam" id="PF14823">
    <property type="entry name" value="Sirohm_synth_C"/>
    <property type="match status" value="1"/>
</dbReference>
<dbReference type="SUPFAM" id="SSF75615">
    <property type="entry name" value="Siroheme synthase middle domains-like"/>
    <property type="match status" value="1"/>
</dbReference>
<dbReference type="SUPFAM" id="SSF51735">
    <property type="entry name" value="NAD(P)-binding Rossmann-fold domains"/>
    <property type="match status" value="1"/>
</dbReference>
<evidence type="ECO:0000256" key="10">
    <source>
        <dbReference type="RuleBase" id="RU003960"/>
    </source>
</evidence>
<evidence type="ECO:0000256" key="3">
    <source>
        <dbReference type="ARBA" id="ARBA00022603"/>
    </source>
</evidence>
<name>A0A165TCN8_9APHY</name>
<evidence type="ECO:0000256" key="6">
    <source>
        <dbReference type="ARBA" id="ARBA00023002"/>
    </source>
</evidence>
<dbReference type="GO" id="GO:0032259">
    <property type="term" value="P:methylation"/>
    <property type="evidence" value="ECO:0007669"/>
    <property type="project" value="UniProtKB-KW"/>
</dbReference>
<dbReference type="InterPro" id="IPR006366">
    <property type="entry name" value="CobA/CysG_C"/>
</dbReference>
<dbReference type="Pfam" id="PF00590">
    <property type="entry name" value="TP_methylase"/>
    <property type="match status" value="1"/>
</dbReference>
<feature type="domain" description="Siroheme synthase central" evidence="14">
    <location>
        <begin position="170"/>
        <end position="194"/>
    </location>
</feature>
<dbReference type="FunFam" id="3.40.1010.10:FF:000006">
    <property type="entry name" value="Siroheme synthase, putative"/>
    <property type="match status" value="1"/>
</dbReference>
<evidence type="ECO:0000259" key="12">
    <source>
        <dbReference type="Pfam" id="PF00590"/>
    </source>
</evidence>
<feature type="compositionally biased region" description="Polar residues" evidence="11">
    <location>
        <begin position="297"/>
        <end position="309"/>
    </location>
</feature>
<evidence type="ECO:0000256" key="7">
    <source>
        <dbReference type="ARBA" id="ARBA00023027"/>
    </source>
</evidence>
<keyword evidence="4 10" id="KW-0808">Transferase</keyword>
<dbReference type="STRING" id="1314783.A0A165TCN8"/>
<keyword evidence="3 10" id="KW-0489">Methyltransferase</keyword>
<dbReference type="AlphaFoldDB" id="A0A165TCN8"/>
<dbReference type="InterPro" id="IPR014777">
    <property type="entry name" value="4pyrrole_Mease_sub1"/>
</dbReference>
<comment type="similarity">
    <text evidence="10">Belongs to the precorrin methyltransferase family.</text>
</comment>
<evidence type="ECO:0000256" key="5">
    <source>
        <dbReference type="ARBA" id="ARBA00022691"/>
    </source>
</evidence>
<dbReference type="PROSITE" id="PS00840">
    <property type="entry name" value="SUMT_2"/>
    <property type="match status" value="1"/>
</dbReference>
<evidence type="ECO:0000256" key="1">
    <source>
        <dbReference type="ARBA" id="ARBA00012400"/>
    </source>
</evidence>
<dbReference type="GO" id="GO:0019354">
    <property type="term" value="P:siroheme biosynthetic process"/>
    <property type="evidence" value="ECO:0007669"/>
    <property type="project" value="InterPro"/>
</dbReference>
<reference evidence="15 16" key="1">
    <citation type="journal article" date="2016" name="Mol. Biol. Evol.">
        <title>Comparative Genomics of Early-Diverging Mushroom-Forming Fungi Provides Insights into the Origins of Lignocellulose Decay Capabilities.</title>
        <authorList>
            <person name="Nagy L.G."/>
            <person name="Riley R."/>
            <person name="Tritt A."/>
            <person name="Adam C."/>
            <person name="Daum C."/>
            <person name="Floudas D."/>
            <person name="Sun H."/>
            <person name="Yadav J.S."/>
            <person name="Pangilinan J."/>
            <person name="Larsson K.H."/>
            <person name="Matsuura K."/>
            <person name="Barry K."/>
            <person name="Labutti K."/>
            <person name="Kuo R."/>
            <person name="Ohm R.A."/>
            <person name="Bhattacharya S.S."/>
            <person name="Shirouzu T."/>
            <person name="Yoshinaga Y."/>
            <person name="Martin F.M."/>
            <person name="Grigoriev I.V."/>
            <person name="Hibbett D.S."/>
        </authorList>
    </citation>
    <scope>NUCLEOTIDE SEQUENCE [LARGE SCALE GENOMIC DNA]</scope>
    <source>
        <strain evidence="15 16">L-15889</strain>
    </source>
</reference>
<dbReference type="GO" id="GO:0004851">
    <property type="term" value="F:uroporphyrin-III C-methyltransferase activity"/>
    <property type="evidence" value="ECO:0007669"/>
    <property type="project" value="TreeGrafter"/>
</dbReference>
<dbReference type="InterPro" id="IPR014776">
    <property type="entry name" value="4pyrrole_Mease_sub2"/>
</dbReference>
<dbReference type="EC" id="1.3.1.76" evidence="1"/>
<dbReference type="InterPro" id="IPR050161">
    <property type="entry name" value="Siro_Cobalamin_biosynth"/>
</dbReference>
<keyword evidence="6" id="KW-0560">Oxidoreductase</keyword>
<accession>A0A165TCN8</accession>
<sequence length="612" mass="65372">MTKYPTPAGGASLLLSFRLQKHTVIIVGSNTLAASRAFAALEADSSVVVVANGGLNSACEELQWRANNGQLEVLELDRLPCSVEGAVDRDAQALNDYLGSVGHVRLVCVTDTLLSGVSGSRRSRTSAQLIAHACSLRNIPLNVCDMPDLCDFSFLSTHRFQNHEAGAPSSLQIGVTTNGQGCRLASRIRRDIVATLPKDVGAAVANVSKLRSMAKASVDGVDDVVDAELNEEAGPSTPNRPVAQRRADESAGESARRRMKWVAQVSEYWPFPKLAKLTPEDMSSVLDGQSGYLAASPPSNSDRPSSQDVPTLHHLSLSPLRQGRIFLVGSGPGHPSLLTVATRDALTKHADLVLSDKLVPAAVLAIIPSHVEVRIARKFPGNADYGQAELMEAAIEAAIRGLTVVRLKQGDPSVYGRAGEEILYFRERGYEPIVVPGVSSVLAGPTFAGIPVTQRGAAESFIVCTGVGRGGKQVQLPGYVRSRTLVILMGVARLQEMLNTLLAESSEPATRRDGAAFPACTPMAIVERASMPDQRAIFSTIRDIVIALESGGEQRPPGMIVVGWSILSLWGKGDVSVLEPGASEHDEKRIQTWLGGQRWRIVDGLENGWADL</sequence>
<dbReference type="PANTHER" id="PTHR45790">
    <property type="entry name" value="SIROHEME SYNTHASE-RELATED"/>
    <property type="match status" value="1"/>
</dbReference>
<feature type="domain" description="Tetrapyrrole methylase" evidence="12">
    <location>
        <begin position="325"/>
        <end position="544"/>
    </location>
</feature>
<evidence type="ECO:0000256" key="9">
    <source>
        <dbReference type="ARBA" id="ARBA00035662"/>
    </source>
</evidence>
<evidence type="ECO:0000313" key="15">
    <source>
        <dbReference type="EMBL" id="KZT73246.1"/>
    </source>
</evidence>
<dbReference type="CDD" id="cd11642">
    <property type="entry name" value="SUMT"/>
    <property type="match status" value="1"/>
</dbReference>
<dbReference type="Gene3D" id="3.40.1010.10">
    <property type="entry name" value="Cobalt-precorrin-4 Transmethylase, Domain 1"/>
    <property type="match status" value="1"/>
</dbReference>
<dbReference type="OrthoDB" id="508204at2759"/>
<feature type="region of interest" description="Disordered" evidence="11">
    <location>
        <begin position="288"/>
        <end position="311"/>
    </location>
</feature>
<gene>
    <name evidence="15" type="ORF">DAEQUDRAFT_662358</name>
</gene>
<feature type="region of interest" description="Disordered" evidence="11">
    <location>
        <begin position="230"/>
        <end position="254"/>
    </location>
</feature>
<dbReference type="GO" id="GO:0043115">
    <property type="term" value="F:precorrin-2 dehydrogenase activity"/>
    <property type="evidence" value="ECO:0007669"/>
    <property type="project" value="UniProtKB-EC"/>
</dbReference>
<organism evidence="15 16">
    <name type="scientific">Daedalea quercina L-15889</name>
    <dbReference type="NCBI Taxonomy" id="1314783"/>
    <lineage>
        <taxon>Eukaryota</taxon>
        <taxon>Fungi</taxon>
        <taxon>Dikarya</taxon>
        <taxon>Basidiomycota</taxon>
        <taxon>Agaricomycotina</taxon>
        <taxon>Agaricomycetes</taxon>
        <taxon>Polyporales</taxon>
        <taxon>Fomitopsis</taxon>
    </lineage>
</organism>
<evidence type="ECO:0000256" key="8">
    <source>
        <dbReference type="ARBA" id="ARBA00023244"/>
    </source>
</evidence>
<evidence type="ECO:0000259" key="13">
    <source>
        <dbReference type="Pfam" id="PF14823"/>
    </source>
</evidence>